<dbReference type="Proteomes" id="UP000196386">
    <property type="component" value="Unassembled WGS sequence"/>
</dbReference>
<gene>
    <name evidence="2" type="ORF">B5F11_20795</name>
</gene>
<evidence type="ECO:0000256" key="1">
    <source>
        <dbReference type="SAM" id="SignalP"/>
    </source>
</evidence>
<evidence type="ECO:0000313" key="2">
    <source>
        <dbReference type="EMBL" id="OUP62520.1"/>
    </source>
</evidence>
<dbReference type="AlphaFoldDB" id="A0A1Y4M2Z6"/>
<reference evidence="3" key="1">
    <citation type="submission" date="2017-04" db="EMBL/GenBank/DDBJ databases">
        <title>Function of individual gut microbiota members based on whole genome sequencing of pure cultures obtained from chicken caecum.</title>
        <authorList>
            <person name="Medvecky M."/>
            <person name="Cejkova D."/>
            <person name="Polansky O."/>
            <person name="Karasova D."/>
            <person name="Kubasova T."/>
            <person name="Cizek A."/>
            <person name="Rychlik I."/>
        </authorList>
    </citation>
    <scope>NUCLEOTIDE SEQUENCE [LARGE SCALE GENOMIC DNA]</scope>
    <source>
        <strain evidence="3">An175</strain>
    </source>
</reference>
<protein>
    <submittedName>
        <fullName evidence="2">Uncharacterized protein</fullName>
    </submittedName>
</protein>
<organism evidence="2 3">
    <name type="scientific">Anaerotruncus colihominis</name>
    <dbReference type="NCBI Taxonomy" id="169435"/>
    <lineage>
        <taxon>Bacteria</taxon>
        <taxon>Bacillati</taxon>
        <taxon>Bacillota</taxon>
        <taxon>Clostridia</taxon>
        <taxon>Eubacteriales</taxon>
        <taxon>Oscillospiraceae</taxon>
        <taxon>Anaerotruncus</taxon>
    </lineage>
</organism>
<name>A0A1Y4M2Z6_9FIRM</name>
<proteinExistence type="predicted"/>
<sequence length="360" mass="41050">IQGGTSMKKMILLLLLLWLFTGCASTEQTVSEAESSGSEQLLSSCESESSVQELEAEENPTPWLAEEPIRCGDEQIQLSFDELYQTRGFLVGEYWVSIRWNSVERTNYIDDRSFRLFPPNYSLGSCKNAGAILGEDSRGEDYLVGFKESGNYEEYLAAYDEKRPVHYAELECFIFQDGEFRSYPVESWHQSDSSLDPPLEISYDPDTRTAEVSSILMTAKVQMDTGETATKFSTERLKKANEETQYGVYSIDEALLASSDGKYEIGAIGIEVSSFVYFSRNTQTGEETYLAYGYIPESEAAILKDFFIKQGREEELYEKEMTGRRFELASMDNVMRLDGYTLYFPYWDIAYNIETGEQIE</sequence>
<keyword evidence="1" id="KW-0732">Signal</keyword>
<feature type="non-terminal residue" evidence="2">
    <location>
        <position position="1"/>
    </location>
</feature>
<feature type="chain" id="PRO_5038353907" evidence="1">
    <location>
        <begin position="25"/>
        <end position="360"/>
    </location>
</feature>
<dbReference type="EMBL" id="NFKP01000084">
    <property type="protein sequence ID" value="OUP62520.1"/>
    <property type="molecule type" value="Genomic_DNA"/>
</dbReference>
<accession>A0A1Y4M2Z6</accession>
<evidence type="ECO:0000313" key="3">
    <source>
        <dbReference type="Proteomes" id="UP000196386"/>
    </source>
</evidence>
<comment type="caution">
    <text evidence="2">The sequence shown here is derived from an EMBL/GenBank/DDBJ whole genome shotgun (WGS) entry which is preliminary data.</text>
</comment>
<feature type="signal peptide" evidence="1">
    <location>
        <begin position="1"/>
        <end position="24"/>
    </location>
</feature>